<dbReference type="PROSITE" id="PS51789">
    <property type="entry name" value="RLR_CTR"/>
    <property type="match status" value="1"/>
</dbReference>
<dbReference type="Proteomes" id="UP000271098">
    <property type="component" value="Unassembled WGS sequence"/>
</dbReference>
<dbReference type="EMBL" id="UYRT01006783">
    <property type="protein sequence ID" value="VDK41116.1"/>
    <property type="molecule type" value="Genomic_DNA"/>
</dbReference>
<dbReference type="InterPro" id="IPR051363">
    <property type="entry name" value="RLR_Helicase"/>
</dbReference>
<sequence length="153" mass="17781">MSGRGRAADSRCLLLTCDEDLREREERNILREKIMEEALRSIAEKPPTWFSEEVSKRAQENIKERAQKNLERVSKSKSLHSKKYKLLCKKCDTLICTSDDIAMTCIGPQYLCVCEEIWERSRQYPYSQARAKAEENFQLKGFGTVIFNKYASS</sequence>
<dbReference type="PANTHER" id="PTHR14074">
    <property type="entry name" value="HELICASE WITH DEATH DOMAIN-RELATED"/>
    <property type="match status" value="1"/>
</dbReference>
<feature type="domain" description="RLR CTR" evidence="1">
    <location>
        <begin position="74"/>
        <end position="153"/>
    </location>
</feature>
<name>A0A183D528_9BILA</name>
<dbReference type="InterPro" id="IPR021673">
    <property type="entry name" value="RLR_CTR"/>
</dbReference>
<dbReference type="InterPro" id="IPR027417">
    <property type="entry name" value="P-loop_NTPase"/>
</dbReference>
<evidence type="ECO:0000313" key="2">
    <source>
        <dbReference type="EMBL" id="VDK41116.1"/>
    </source>
</evidence>
<evidence type="ECO:0000313" key="4">
    <source>
        <dbReference type="WBParaSite" id="GPUH_0000382601-mRNA-1"/>
    </source>
</evidence>
<reference evidence="4" key="1">
    <citation type="submission" date="2016-06" db="UniProtKB">
        <authorList>
            <consortium name="WormBaseParasite"/>
        </authorList>
    </citation>
    <scope>IDENTIFICATION</scope>
</reference>
<dbReference type="Gene3D" id="2.170.150.30">
    <property type="entry name" value="RIG-I-like receptor, C-terminal regulatory domain"/>
    <property type="match status" value="1"/>
</dbReference>
<keyword evidence="3" id="KW-1185">Reference proteome</keyword>
<dbReference type="InterPro" id="IPR038557">
    <property type="entry name" value="RLR_C_sf"/>
</dbReference>
<dbReference type="Gene3D" id="3.40.50.300">
    <property type="entry name" value="P-loop containing nucleotide triphosphate hydrolases"/>
    <property type="match status" value="2"/>
</dbReference>
<organism evidence="4">
    <name type="scientific">Gongylonema pulchrum</name>
    <dbReference type="NCBI Taxonomy" id="637853"/>
    <lineage>
        <taxon>Eukaryota</taxon>
        <taxon>Metazoa</taxon>
        <taxon>Ecdysozoa</taxon>
        <taxon>Nematoda</taxon>
        <taxon>Chromadorea</taxon>
        <taxon>Rhabditida</taxon>
        <taxon>Spirurina</taxon>
        <taxon>Spiruromorpha</taxon>
        <taxon>Spiruroidea</taxon>
        <taxon>Gongylonematidae</taxon>
        <taxon>Gongylonema</taxon>
    </lineage>
</organism>
<dbReference type="AlphaFoldDB" id="A0A183D528"/>
<evidence type="ECO:0000313" key="3">
    <source>
        <dbReference type="Proteomes" id="UP000271098"/>
    </source>
</evidence>
<dbReference type="PANTHER" id="PTHR14074:SF16">
    <property type="entry name" value="ANTIVIRAL INNATE IMMUNE RESPONSE RECEPTOR RIG-I"/>
    <property type="match status" value="1"/>
</dbReference>
<accession>A0A183D528</accession>
<evidence type="ECO:0000259" key="1">
    <source>
        <dbReference type="PROSITE" id="PS51789"/>
    </source>
</evidence>
<reference evidence="2 3" key="2">
    <citation type="submission" date="2018-11" db="EMBL/GenBank/DDBJ databases">
        <authorList>
            <consortium name="Pathogen Informatics"/>
        </authorList>
    </citation>
    <scope>NUCLEOTIDE SEQUENCE [LARGE SCALE GENOMIC DNA]</scope>
</reference>
<dbReference type="GO" id="GO:0005737">
    <property type="term" value="C:cytoplasm"/>
    <property type="evidence" value="ECO:0007669"/>
    <property type="project" value="TreeGrafter"/>
</dbReference>
<protein>
    <submittedName>
        <fullName evidence="4">RLR CTR domain-containing protein</fullName>
    </submittedName>
</protein>
<gene>
    <name evidence="2" type="ORF">GPUH_LOCUS3819</name>
</gene>
<proteinExistence type="predicted"/>
<dbReference type="WBParaSite" id="GPUH_0000382601-mRNA-1">
    <property type="protein sequence ID" value="GPUH_0000382601-mRNA-1"/>
    <property type="gene ID" value="GPUH_0000382601"/>
</dbReference>